<dbReference type="InterPro" id="IPR036397">
    <property type="entry name" value="RNaseH_sf"/>
</dbReference>
<keyword evidence="2" id="KW-1185">Reference proteome</keyword>
<dbReference type="AlphaFoldDB" id="A0AAD3D058"/>
<dbReference type="GO" id="GO:0003676">
    <property type="term" value="F:nucleic acid binding"/>
    <property type="evidence" value="ECO:0007669"/>
    <property type="project" value="InterPro"/>
</dbReference>
<protein>
    <recommendedName>
        <fullName evidence="3">Integrase catalytic domain-containing protein</fullName>
    </recommendedName>
</protein>
<name>A0AAD3D058_9STRA</name>
<gene>
    <name evidence="1" type="ORF">CTEN210_11894</name>
</gene>
<organism evidence="1 2">
    <name type="scientific">Chaetoceros tenuissimus</name>
    <dbReference type="NCBI Taxonomy" id="426638"/>
    <lineage>
        <taxon>Eukaryota</taxon>
        <taxon>Sar</taxon>
        <taxon>Stramenopiles</taxon>
        <taxon>Ochrophyta</taxon>
        <taxon>Bacillariophyta</taxon>
        <taxon>Coscinodiscophyceae</taxon>
        <taxon>Chaetocerotophycidae</taxon>
        <taxon>Chaetocerotales</taxon>
        <taxon>Chaetocerotaceae</taxon>
        <taxon>Chaetoceros</taxon>
    </lineage>
</organism>
<comment type="caution">
    <text evidence="1">The sequence shown here is derived from an EMBL/GenBank/DDBJ whole genome shotgun (WGS) entry which is preliminary data.</text>
</comment>
<dbReference type="Gene3D" id="3.30.420.10">
    <property type="entry name" value="Ribonuclease H-like superfamily/Ribonuclease H"/>
    <property type="match status" value="1"/>
</dbReference>
<evidence type="ECO:0008006" key="3">
    <source>
        <dbReference type="Google" id="ProtNLM"/>
    </source>
</evidence>
<accession>A0AAD3D058</accession>
<dbReference type="Proteomes" id="UP001054902">
    <property type="component" value="Unassembled WGS sequence"/>
</dbReference>
<dbReference type="SUPFAM" id="SSF53098">
    <property type="entry name" value="Ribonuclease H-like"/>
    <property type="match status" value="1"/>
</dbReference>
<evidence type="ECO:0000313" key="2">
    <source>
        <dbReference type="Proteomes" id="UP001054902"/>
    </source>
</evidence>
<sequence length="222" mass="25644">MLKSCARCQTYDRWKSRRSKVYFSWPVTCPFYIMHVDLWTAGNNSEIGHGQLMNTMCDISQFVISIPIENQTAEHLAQLYIEQVILTFGMCAVIVVDADNSFRGEFEQMCKILKIHYWPLARNNHKGLLVEHYHRYLNKVQTIVSEERGTHTTFSQTCKIAQYGWNCSPVEGLDITRSMIALGRDLPFPLDIELSQLPQLNDGSMHTLFEFLRLASNNSRFA</sequence>
<proteinExistence type="predicted"/>
<dbReference type="InterPro" id="IPR012337">
    <property type="entry name" value="RNaseH-like_sf"/>
</dbReference>
<dbReference type="EMBL" id="BLLK01000048">
    <property type="protein sequence ID" value="GFH55418.1"/>
    <property type="molecule type" value="Genomic_DNA"/>
</dbReference>
<reference evidence="1 2" key="1">
    <citation type="journal article" date="2021" name="Sci. Rep.">
        <title>The genome of the diatom Chaetoceros tenuissimus carries an ancient integrated fragment of an extant virus.</title>
        <authorList>
            <person name="Hongo Y."/>
            <person name="Kimura K."/>
            <person name="Takaki Y."/>
            <person name="Yoshida Y."/>
            <person name="Baba S."/>
            <person name="Kobayashi G."/>
            <person name="Nagasaki K."/>
            <person name="Hano T."/>
            <person name="Tomaru Y."/>
        </authorList>
    </citation>
    <scope>NUCLEOTIDE SEQUENCE [LARGE SCALE GENOMIC DNA]</scope>
    <source>
        <strain evidence="1 2">NIES-3715</strain>
    </source>
</reference>
<evidence type="ECO:0000313" key="1">
    <source>
        <dbReference type="EMBL" id="GFH55418.1"/>
    </source>
</evidence>